<dbReference type="PANTHER" id="PTHR31793">
    <property type="entry name" value="4-HYDROXYBENZOYL-COA THIOESTERASE FAMILY MEMBER"/>
    <property type="match status" value="1"/>
</dbReference>
<name>A0A1I0LSX0_9ACTN</name>
<dbReference type="CDD" id="cd00586">
    <property type="entry name" value="4HBT"/>
    <property type="match status" value="1"/>
</dbReference>
<dbReference type="InterPro" id="IPR029069">
    <property type="entry name" value="HotDog_dom_sf"/>
</dbReference>
<dbReference type="STRING" id="568860.SAMN05421811_12646"/>
<gene>
    <name evidence="1" type="ORF">SAMN05421811_12646</name>
</gene>
<dbReference type="SUPFAM" id="SSF54637">
    <property type="entry name" value="Thioesterase/thiol ester dehydrase-isomerase"/>
    <property type="match status" value="1"/>
</dbReference>
<evidence type="ECO:0000313" key="1">
    <source>
        <dbReference type="EMBL" id="SEU45970.1"/>
    </source>
</evidence>
<evidence type="ECO:0000313" key="2">
    <source>
        <dbReference type="Proteomes" id="UP000199361"/>
    </source>
</evidence>
<accession>A0A1I0LSX0</accession>
<dbReference type="PANTHER" id="PTHR31793:SF24">
    <property type="entry name" value="LONG-CHAIN ACYL-COA THIOESTERASE FADM"/>
    <property type="match status" value="1"/>
</dbReference>
<dbReference type="AlphaFoldDB" id="A0A1I0LSX0"/>
<sequence length="138" mass="16225">MVERNGPRRHIYLRAVRFGDVDSQGHVNNVRFLDYLEDARFGMFAIDPHNAGEEPFGGLVVTRHEIDYRRPLGFRPQPVRVETWVEEVRAVRFRLRYEIRDDDELYVTATSVIAAYDVERAAPRRLTEAELAYLKRFS</sequence>
<keyword evidence="2" id="KW-1185">Reference proteome</keyword>
<dbReference type="GO" id="GO:0047617">
    <property type="term" value="F:fatty acyl-CoA hydrolase activity"/>
    <property type="evidence" value="ECO:0007669"/>
    <property type="project" value="TreeGrafter"/>
</dbReference>
<dbReference type="InterPro" id="IPR050563">
    <property type="entry name" value="4-hydroxybenzoyl-CoA_TE"/>
</dbReference>
<dbReference type="EMBL" id="FOHX01000026">
    <property type="protein sequence ID" value="SEU45970.1"/>
    <property type="molecule type" value="Genomic_DNA"/>
</dbReference>
<dbReference type="Proteomes" id="UP000199361">
    <property type="component" value="Unassembled WGS sequence"/>
</dbReference>
<proteinExistence type="predicted"/>
<dbReference type="RefSeq" id="WP_245775466.1">
    <property type="nucleotide sequence ID" value="NZ_FOHX01000026.1"/>
</dbReference>
<reference evidence="1 2" key="1">
    <citation type="submission" date="2016-10" db="EMBL/GenBank/DDBJ databases">
        <authorList>
            <person name="de Groot N.N."/>
        </authorList>
    </citation>
    <scope>NUCLEOTIDE SEQUENCE [LARGE SCALE GENOMIC DNA]</scope>
    <source>
        <strain evidence="1 2">CGMCC 4.5598</strain>
    </source>
</reference>
<keyword evidence="1" id="KW-0378">Hydrolase</keyword>
<dbReference type="Gene3D" id="3.10.129.10">
    <property type="entry name" value="Hotdog Thioesterase"/>
    <property type="match status" value="1"/>
</dbReference>
<protein>
    <submittedName>
        <fullName evidence="1">Acyl-CoA thioester hydrolase</fullName>
    </submittedName>
</protein>
<organism evidence="1 2">
    <name type="scientific">Nonomuraea wenchangensis</name>
    <dbReference type="NCBI Taxonomy" id="568860"/>
    <lineage>
        <taxon>Bacteria</taxon>
        <taxon>Bacillati</taxon>
        <taxon>Actinomycetota</taxon>
        <taxon>Actinomycetes</taxon>
        <taxon>Streptosporangiales</taxon>
        <taxon>Streptosporangiaceae</taxon>
        <taxon>Nonomuraea</taxon>
    </lineage>
</organism>
<dbReference type="Pfam" id="PF13279">
    <property type="entry name" value="4HBT_2"/>
    <property type="match status" value="1"/>
</dbReference>